<sequence length="111" mass="12021">MVGTSSWKQQFSEALTVGIDEEDVPDGPPHKPSILQFIIHYIALPWKLLFSLIPPTDYGHGWLCFIVSIFFIGILTAFIGDVASHFGCTIGLKDAVTAITLVAMGTSLPGM</sequence>
<dbReference type="GO" id="GO:0042383">
    <property type="term" value="C:sarcolemma"/>
    <property type="evidence" value="ECO:0007669"/>
    <property type="project" value="TreeGrafter"/>
</dbReference>
<dbReference type="PANTHER" id="PTHR11878:SF75">
    <property type="entry name" value="CALX-BETA DOMAIN-CONTAINING PROTEIN"/>
    <property type="match status" value="1"/>
</dbReference>
<evidence type="ECO:0000256" key="7">
    <source>
        <dbReference type="ARBA" id="ARBA00023065"/>
    </source>
</evidence>
<evidence type="ECO:0000259" key="10">
    <source>
        <dbReference type="Pfam" id="PF01699"/>
    </source>
</evidence>
<comment type="subcellular location">
    <subcellularLocation>
        <location evidence="1">Endomembrane system</location>
        <topology evidence="1">Multi-pass membrane protein</topology>
    </subcellularLocation>
</comment>
<dbReference type="Proteomes" id="UP000887577">
    <property type="component" value="Unplaced"/>
</dbReference>
<dbReference type="InterPro" id="IPR004837">
    <property type="entry name" value="NaCa_Exmemb"/>
</dbReference>
<dbReference type="GO" id="GO:0030424">
    <property type="term" value="C:axon"/>
    <property type="evidence" value="ECO:0007669"/>
    <property type="project" value="TreeGrafter"/>
</dbReference>
<keyword evidence="4" id="KW-0106">Calcium</keyword>
<evidence type="ECO:0000256" key="9">
    <source>
        <dbReference type="SAM" id="Phobius"/>
    </source>
</evidence>
<reference evidence="12" key="1">
    <citation type="submission" date="2022-11" db="UniProtKB">
        <authorList>
            <consortium name="WormBaseParasite"/>
        </authorList>
    </citation>
    <scope>IDENTIFICATION</scope>
</reference>
<accession>A0A914YKD5</accession>
<keyword evidence="8 9" id="KW-0472">Membrane</keyword>
<organism evidence="11 12">
    <name type="scientific">Panagrolaimus superbus</name>
    <dbReference type="NCBI Taxonomy" id="310955"/>
    <lineage>
        <taxon>Eukaryota</taxon>
        <taxon>Metazoa</taxon>
        <taxon>Ecdysozoa</taxon>
        <taxon>Nematoda</taxon>
        <taxon>Chromadorea</taxon>
        <taxon>Rhabditida</taxon>
        <taxon>Tylenchina</taxon>
        <taxon>Panagrolaimomorpha</taxon>
        <taxon>Panagrolaimoidea</taxon>
        <taxon>Panagrolaimidae</taxon>
        <taxon>Panagrolaimus</taxon>
    </lineage>
</organism>
<keyword evidence="4" id="KW-0109">Calcium transport</keyword>
<dbReference type="GO" id="GO:0098703">
    <property type="term" value="P:calcium ion import across plasma membrane"/>
    <property type="evidence" value="ECO:0007669"/>
    <property type="project" value="TreeGrafter"/>
</dbReference>
<dbReference type="WBParaSite" id="PSU_v2.g17773.t1">
    <property type="protein sequence ID" value="PSU_v2.g17773.t1"/>
    <property type="gene ID" value="PSU_v2.g17773"/>
</dbReference>
<keyword evidence="11" id="KW-1185">Reference proteome</keyword>
<evidence type="ECO:0000256" key="2">
    <source>
        <dbReference type="ARBA" id="ARBA00022448"/>
    </source>
</evidence>
<evidence type="ECO:0000313" key="11">
    <source>
        <dbReference type="Proteomes" id="UP000887577"/>
    </source>
</evidence>
<keyword evidence="3" id="KW-0050">Antiport</keyword>
<dbReference type="InterPro" id="IPR004836">
    <property type="entry name" value="Na_Ca_Ex"/>
</dbReference>
<dbReference type="PRINTS" id="PR01259">
    <property type="entry name" value="NACAEXCHNGR"/>
</dbReference>
<dbReference type="GO" id="GO:0005432">
    <property type="term" value="F:calcium:sodium antiporter activity"/>
    <property type="evidence" value="ECO:0007669"/>
    <property type="project" value="InterPro"/>
</dbReference>
<evidence type="ECO:0000313" key="12">
    <source>
        <dbReference type="WBParaSite" id="PSU_v2.g17773.t1"/>
    </source>
</evidence>
<dbReference type="PANTHER" id="PTHR11878">
    <property type="entry name" value="SODIUM/CALCIUM EXCHANGER"/>
    <property type="match status" value="1"/>
</dbReference>
<dbReference type="GO" id="GO:0012505">
    <property type="term" value="C:endomembrane system"/>
    <property type="evidence" value="ECO:0007669"/>
    <property type="project" value="UniProtKB-SubCell"/>
</dbReference>
<evidence type="ECO:0000256" key="8">
    <source>
        <dbReference type="ARBA" id="ARBA00023136"/>
    </source>
</evidence>
<protein>
    <submittedName>
        <fullName evidence="12">Sodium/calcium exchanger membrane region domain-containing protein</fullName>
    </submittedName>
</protein>
<evidence type="ECO:0000256" key="5">
    <source>
        <dbReference type="ARBA" id="ARBA00022692"/>
    </source>
</evidence>
<feature type="transmembrane region" description="Helical" evidence="9">
    <location>
        <begin position="33"/>
        <end position="50"/>
    </location>
</feature>
<keyword evidence="7" id="KW-0406">Ion transport</keyword>
<dbReference type="Gene3D" id="1.20.1420.30">
    <property type="entry name" value="NCX, central ion-binding region"/>
    <property type="match status" value="1"/>
</dbReference>
<name>A0A914YKD5_9BILA</name>
<keyword evidence="2" id="KW-0813">Transport</keyword>
<dbReference type="AlphaFoldDB" id="A0A914YKD5"/>
<dbReference type="GO" id="GO:0098794">
    <property type="term" value="C:postsynapse"/>
    <property type="evidence" value="ECO:0007669"/>
    <property type="project" value="TreeGrafter"/>
</dbReference>
<evidence type="ECO:0000256" key="6">
    <source>
        <dbReference type="ARBA" id="ARBA00022989"/>
    </source>
</evidence>
<dbReference type="InterPro" id="IPR051171">
    <property type="entry name" value="CaCA"/>
</dbReference>
<feature type="transmembrane region" description="Helical" evidence="9">
    <location>
        <begin position="62"/>
        <end position="80"/>
    </location>
</feature>
<proteinExistence type="predicted"/>
<evidence type="ECO:0000256" key="1">
    <source>
        <dbReference type="ARBA" id="ARBA00004127"/>
    </source>
</evidence>
<keyword evidence="5 9" id="KW-0812">Transmembrane</keyword>
<feature type="domain" description="Sodium/calcium exchanger membrane region" evidence="10">
    <location>
        <begin position="60"/>
        <end position="109"/>
    </location>
</feature>
<dbReference type="Pfam" id="PF01699">
    <property type="entry name" value="Na_Ca_ex"/>
    <property type="match status" value="1"/>
</dbReference>
<evidence type="ECO:0000256" key="3">
    <source>
        <dbReference type="ARBA" id="ARBA00022449"/>
    </source>
</evidence>
<evidence type="ECO:0000256" key="4">
    <source>
        <dbReference type="ARBA" id="ARBA00022568"/>
    </source>
</evidence>
<keyword evidence="6 9" id="KW-1133">Transmembrane helix</keyword>
<dbReference type="InterPro" id="IPR044880">
    <property type="entry name" value="NCX_ion-bd_dom_sf"/>
</dbReference>